<dbReference type="KEGG" id="dfa:DFA_02236"/>
<evidence type="ECO:0008006" key="8">
    <source>
        <dbReference type="Google" id="ProtNLM"/>
    </source>
</evidence>
<dbReference type="Pfam" id="PF14680">
    <property type="entry name" value="FANCI_HD2"/>
    <property type="match status" value="1"/>
</dbReference>
<feature type="domain" description="FANCI helical" evidence="5">
    <location>
        <begin position="612"/>
        <end position="774"/>
    </location>
</feature>
<feature type="compositionally biased region" description="Low complexity" evidence="1">
    <location>
        <begin position="806"/>
        <end position="815"/>
    </location>
</feature>
<dbReference type="GO" id="GO:0006281">
    <property type="term" value="P:DNA repair"/>
    <property type="evidence" value="ECO:0007669"/>
    <property type="project" value="InterPro"/>
</dbReference>
<feature type="compositionally biased region" description="Low complexity" evidence="1">
    <location>
        <begin position="46"/>
        <end position="58"/>
    </location>
</feature>
<dbReference type="InterPro" id="IPR029312">
    <property type="entry name" value="FANCI_HD2"/>
</dbReference>
<protein>
    <recommendedName>
        <fullName evidence="8">Fanconi anemia group I protein</fullName>
    </recommendedName>
</protein>
<accession>F4PYW4</accession>
<feature type="region of interest" description="Disordered" evidence="1">
    <location>
        <begin position="27"/>
        <end position="60"/>
    </location>
</feature>
<feature type="compositionally biased region" description="Basic residues" evidence="1">
    <location>
        <begin position="144"/>
        <end position="159"/>
    </location>
</feature>
<dbReference type="EMBL" id="GL883016">
    <property type="protein sequence ID" value="EGG18993.1"/>
    <property type="molecule type" value="Genomic_DNA"/>
</dbReference>
<gene>
    <name evidence="6" type="ORF">DFA_02236</name>
</gene>
<proteinExistence type="predicted"/>
<feature type="domain" description="FANCI solenoid 4" evidence="4">
    <location>
        <begin position="1129"/>
        <end position="1329"/>
    </location>
</feature>
<dbReference type="Pfam" id="PF14678">
    <property type="entry name" value="FANCI_S4"/>
    <property type="match status" value="1"/>
</dbReference>
<dbReference type="PANTHER" id="PTHR21818:SF0">
    <property type="entry name" value="FANCONI ANEMIA GROUP I PROTEIN"/>
    <property type="match status" value="1"/>
</dbReference>
<reference evidence="7" key="1">
    <citation type="journal article" date="2011" name="Genome Res.">
        <title>Phylogeny-wide analysis of social amoeba genomes highlights ancient origins for complex intercellular communication.</title>
        <authorList>
            <person name="Heidel A.J."/>
            <person name="Lawal H.M."/>
            <person name="Felder M."/>
            <person name="Schilde C."/>
            <person name="Helps N.R."/>
            <person name="Tunggal B."/>
            <person name="Rivero F."/>
            <person name="John U."/>
            <person name="Schleicher M."/>
            <person name="Eichinger L."/>
            <person name="Platzer M."/>
            <person name="Noegel A.A."/>
            <person name="Schaap P."/>
            <person name="Gloeckner G."/>
        </authorList>
    </citation>
    <scope>NUCLEOTIDE SEQUENCE [LARGE SCALE GENOMIC DNA]</scope>
    <source>
        <strain evidence="7">SH3</strain>
    </source>
</reference>
<feature type="domain" description="FANCI solenoid 1" evidence="2">
    <location>
        <begin position="198"/>
        <end position="355"/>
    </location>
</feature>
<dbReference type="Pfam" id="PF14676">
    <property type="entry name" value="FANCI_S2"/>
    <property type="match status" value="1"/>
</dbReference>
<feature type="region of interest" description="Disordered" evidence="1">
    <location>
        <begin position="798"/>
        <end position="863"/>
    </location>
</feature>
<dbReference type="Proteomes" id="UP000007797">
    <property type="component" value="Unassembled WGS sequence"/>
</dbReference>
<dbReference type="SUPFAM" id="SSF48371">
    <property type="entry name" value="ARM repeat"/>
    <property type="match status" value="1"/>
</dbReference>
<dbReference type="GO" id="GO:0070182">
    <property type="term" value="F:DNA polymerase binding"/>
    <property type="evidence" value="ECO:0007669"/>
    <property type="project" value="TreeGrafter"/>
</dbReference>
<dbReference type="InterPro" id="IPR029308">
    <property type="entry name" value="FANCI_S1"/>
</dbReference>
<evidence type="ECO:0000259" key="3">
    <source>
        <dbReference type="Pfam" id="PF14676"/>
    </source>
</evidence>
<feature type="compositionally biased region" description="Acidic residues" evidence="1">
    <location>
        <begin position="826"/>
        <end position="843"/>
    </location>
</feature>
<dbReference type="GeneID" id="14871057"/>
<dbReference type="OrthoDB" id="6422525at2759"/>
<dbReference type="STRING" id="1054147.F4PYW4"/>
<evidence type="ECO:0000259" key="5">
    <source>
        <dbReference type="Pfam" id="PF14680"/>
    </source>
</evidence>
<evidence type="ECO:0000313" key="6">
    <source>
        <dbReference type="EMBL" id="EGG18993.1"/>
    </source>
</evidence>
<feature type="compositionally biased region" description="Acidic residues" evidence="1">
    <location>
        <begin position="1126"/>
        <end position="1137"/>
    </location>
</feature>
<keyword evidence="7" id="KW-1185">Reference proteome</keyword>
<feature type="domain" description="FANCI solenoid 2" evidence="3">
    <location>
        <begin position="452"/>
        <end position="600"/>
    </location>
</feature>
<evidence type="ECO:0000256" key="1">
    <source>
        <dbReference type="SAM" id="MobiDB-lite"/>
    </source>
</evidence>
<dbReference type="InterPro" id="IPR016024">
    <property type="entry name" value="ARM-type_fold"/>
</dbReference>
<feature type="region of interest" description="Disordered" evidence="1">
    <location>
        <begin position="1345"/>
        <end position="1426"/>
    </location>
</feature>
<name>F4PYW4_CACFS</name>
<evidence type="ECO:0000259" key="4">
    <source>
        <dbReference type="Pfam" id="PF14678"/>
    </source>
</evidence>
<organism evidence="6 7">
    <name type="scientific">Cavenderia fasciculata</name>
    <name type="common">Slime mold</name>
    <name type="synonym">Dictyostelium fasciculatum</name>
    <dbReference type="NCBI Taxonomy" id="261658"/>
    <lineage>
        <taxon>Eukaryota</taxon>
        <taxon>Amoebozoa</taxon>
        <taxon>Evosea</taxon>
        <taxon>Eumycetozoa</taxon>
        <taxon>Dictyostelia</taxon>
        <taxon>Acytosteliales</taxon>
        <taxon>Cavenderiaceae</taxon>
        <taxon>Cavenderia</taxon>
    </lineage>
</organism>
<dbReference type="InterPro" id="IPR026171">
    <property type="entry name" value="FANCI"/>
</dbReference>
<feature type="compositionally biased region" description="Basic residues" evidence="1">
    <location>
        <begin position="1377"/>
        <end position="1389"/>
    </location>
</feature>
<dbReference type="InterPro" id="IPR029315">
    <property type="entry name" value="FANCI_S2"/>
</dbReference>
<evidence type="ECO:0000259" key="2">
    <source>
        <dbReference type="Pfam" id="PF14675"/>
    </source>
</evidence>
<dbReference type="OMA" id="ESWWVRE"/>
<evidence type="ECO:0000313" key="7">
    <source>
        <dbReference type="Proteomes" id="UP000007797"/>
    </source>
</evidence>
<feature type="compositionally biased region" description="Acidic residues" evidence="1">
    <location>
        <begin position="1414"/>
        <end position="1426"/>
    </location>
</feature>
<feature type="compositionally biased region" description="Acidic residues" evidence="1">
    <location>
        <begin position="121"/>
        <end position="141"/>
    </location>
</feature>
<dbReference type="RefSeq" id="XP_004357472.1">
    <property type="nucleotide sequence ID" value="XM_004357416.1"/>
</dbReference>
<sequence>MEIIDHDQDDRIIDAYQEYIQIVASRSRGGGSSSQLDDNANDQDDVNNNNNNIHGGDNQNKERDHLLKLVDQAGEEVVINFYRQRIEQSKLLAPYMKAILLSYTLLPKYIFSIENSPNNNQEEDEMIDDDDDDDNDYDDDQDNKKKKKNKNKKKKKKPPQKSLQSYESEYENIRAHFIIDFIKDISTSQYPLGDESDLTECVVTMNSECDGFKSNHVQGVLTAIQTTFDQNNKAQLLELYPKFLSQAVYLQSCSNNNDSDEIAGFQHNSIISITKPTWKKHLLGGIIQMFNDISLSKSDLTHIVDNTIECLKGLKHTELPEAIYKLTLLSSHGQKGYILGKVVDLLEAKSRSTNENDIVWLSNQAFIAFQVNISVKQDMGLGKEFLKLDHSLSRFDLIFLLSIAAIPRFKSQVIAILKSQLLKYLKNPKHDLKHIMNLANRIKDSEEWNQLVEPFLAFAICLVDTNAMLITEPIRRAREMGRELLEILFGNQLSQSTIMDEIVGRIQTKSDNLHPWFLLLTKLATKEQAFLQKSFSKLKDSLDYIQYYSPSTVRQLITAFNLICRGEGNTSLQDGIIITLKKSMFKKEPEARAAAITGFLQVLKDIPLSTQPKLVYDILGNLRRALSQQASIRSLLYSGLKDLVRSKKYIGNYICEILLFHFQQIYHHKIQPEFFNSFSKAEHGGRVLSEPFDQLVNCIQFCIRNTSRPINNNNNGEQNNPSASNVLDQLTREFDGFVEQMSAITIKSLTLLSPLEIGIVIGVLEALIEYQATSQTPVDNNIINRLILQCRDAQVALNTQKEQSKTKTSPKQSSTKTKKKRKRDQEEEDDDDDDEEENQDESDGGVVDKSAPKKKATDKKLQVKEQPREPLSAYCIIRLFEVIHPILEKSLIKKNPAALTKISKFLNFVYISANSRLKRMFEELKSFKELNIDESKESPFKTGHRECSTIFKYLLNHVNNLEWHSLVIDDDGDKDLSKKPSIQMMILQPMKIIVDYFCFETDSIEPILGLYVNKTPTNEERQVTQLIEQILYHQKMCLDSEIPHQRWDETELLLNIIWVLTNKPSIKKQTLTVMKEFVARLYQQKVNSPALASVITKLCLESNSFKENIVIARDINIFLETPQKQEEEDDEEEESDDQQNNIINIRTHEAVETQLLKFTNDAIDRVDELINTLKKDDKQFTNANEKSCSEMKRILELLVETKLINMKPGTTREKHLKTVKKLFVVLFKHQSAMISKKMNPPRGESEFKKMVHLASLLFSETLNAAKLDQTPQSNNKSKKDSGKQSAFILRESKFIPILTFNLEKYESAVIRYEQKFKTSTLGKYFKKTAVNSLNFADNDDAFKNALSDEDEPKKKKQPTKKSGAVKSPTNKKPAAPKLRKSSPKPKQTQKKPANFRSPTSRKPFNSKSNNNYNSDDDDDDDNDDDN</sequence>
<feature type="region of interest" description="Disordered" evidence="1">
    <location>
        <begin position="115"/>
        <end position="166"/>
    </location>
</feature>
<dbReference type="Pfam" id="PF14675">
    <property type="entry name" value="FANCI_S1"/>
    <property type="match status" value="1"/>
</dbReference>
<dbReference type="PANTHER" id="PTHR21818">
    <property type="entry name" value="BC025462 PROTEIN"/>
    <property type="match status" value="1"/>
</dbReference>
<feature type="region of interest" description="Disordered" evidence="1">
    <location>
        <begin position="1122"/>
        <end position="1141"/>
    </location>
</feature>
<dbReference type="InterPro" id="IPR029314">
    <property type="entry name" value="FANCI_S4"/>
</dbReference>